<evidence type="ECO:0000256" key="1">
    <source>
        <dbReference type="SAM" id="MobiDB-lite"/>
    </source>
</evidence>
<keyword evidence="3" id="KW-1185">Reference proteome</keyword>
<proteinExistence type="predicted"/>
<feature type="compositionally biased region" description="Polar residues" evidence="1">
    <location>
        <begin position="79"/>
        <end position="90"/>
    </location>
</feature>
<dbReference type="AlphaFoldDB" id="A0A6A6F8X8"/>
<dbReference type="Proteomes" id="UP000799539">
    <property type="component" value="Unassembled WGS sequence"/>
</dbReference>
<gene>
    <name evidence="2" type="ORF">CERZMDRAFT_99907</name>
</gene>
<protein>
    <submittedName>
        <fullName evidence="2">Uncharacterized protein</fullName>
    </submittedName>
</protein>
<feature type="region of interest" description="Disordered" evidence="1">
    <location>
        <begin position="70"/>
        <end position="134"/>
    </location>
</feature>
<reference evidence="2" key="1">
    <citation type="journal article" date="2020" name="Stud. Mycol.">
        <title>101 Dothideomycetes genomes: a test case for predicting lifestyles and emergence of pathogens.</title>
        <authorList>
            <person name="Haridas S."/>
            <person name="Albert R."/>
            <person name="Binder M."/>
            <person name="Bloem J."/>
            <person name="Labutti K."/>
            <person name="Salamov A."/>
            <person name="Andreopoulos B."/>
            <person name="Baker S."/>
            <person name="Barry K."/>
            <person name="Bills G."/>
            <person name="Bluhm B."/>
            <person name="Cannon C."/>
            <person name="Castanera R."/>
            <person name="Culley D."/>
            <person name="Daum C."/>
            <person name="Ezra D."/>
            <person name="Gonzalez J."/>
            <person name="Henrissat B."/>
            <person name="Kuo A."/>
            <person name="Liang C."/>
            <person name="Lipzen A."/>
            <person name="Lutzoni F."/>
            <person name="Magnuson J."/>
            <person name="Mondo S."/>
            <person name="Nolan M."/>
            <person name="Ohm R."/>
            <person name="Pangilinan J."/>
            <person name="Park H.-J."/>
            <person name="Ramirez L."/>
            <person name="Alfaro M."/>
            <person name="Sun H."/>
            <person name="Tritt A."/>
            <person name="Yoshinaga Y."/>
            <person name="Zwiers L.-H."/>
            <person name="Turgeon B."/>
            <person name="Goodwin S."/>
            <person name="Spatafora J."/>
            <person name="Crous P."/>
            <person name="Grigoriev I."/>
        </authorList>
    </citation>
    <scope>NUCLEOTIDE SEQUENCE</scope>
    <source>
        <strain evidence="2">SCOH1-5</strain>
    </source>
</reference>
<name>A0A6A6F8X8_9PEZI</name>
<evidence type="ECO:0000313" key="2">
    <source>
        <dbReference type="EMBL" id="KAF2209846.1"/>
    </source>
</evidence>
<organism evidence="2 3">
    <name type="scientific">Cercospora zeae-maydis SCOH1-5</name>
    <dbReference type="NCBI Taxonomy" id="717836"/>
    <lineage>
        <taxon>Eukaryota</taxon>
        <taxon>Fungi</taxon>
        <taxon>Dikarya</taxon>
        <taxon>Ascomycota</taxon>
        <taxon>Pezizomycotina</taxon>
        <taxon>Dothideomycetes</taxon>
        <taxon>Dothideomycetidae</taxon>
        <taxon>Mycosphaerellales</taxon>
        <taxon>Mycosphaerellaceae</taxon>
        <taxon>Cercospora</taxon>
    </lineage>
</organism>
<dbReference type="EMBL" id="ML992684">
    <property type="protein sequence ID" value="KAF2209846.1"/>
    <property type="molecule type" value="Genomic_DNA"/>
</dbReference>
<evidence type="ECO:0000313" key="3">
    <source>
        <dbReference type="Proteomes" id="UP000799539"/>
    </source>
</evidence>
<sequence length="134" mass="14855">MTINRPQRALCNPKPKHPLRSTEDWEYMLNETVIADNSSNRFTFALTARVVANEDFKSRREFSIDFHLTAQGPDVPSQIAPSTSSEQSPRSGYLTATLVDITPENSPGKTELLLPGPNTRPQDHHSSTEPSHAG</sequence>
<accession>A0A6A6F8X8</accession>
<dbReference type="OrthoDB" id="3648227at2759"/>